<gene>
    <name evidence="1" type="ORF">TCE0_017r03624</name>
</gene>
<dbReference type="AlphaFoldDB" id="A0A6V8H503"/>
<protein>
    <recommendedName>
        <fullName evidence="3">Aminoglycoside phosphotransferase domain-containing protein</fullName>
    </recommendedName>
</protein>
<organism evidence="1 2">
    <name type="scientific">Talaromyces pinophilus</name>
    <name type="common">Penicillium pinophilum</name>
    <dbReference type="NCBI Taxonomy" id="128442"/>
    <lineage>
        <taxon>Eukaryota</taxon>
        <taxon>Fungi</taxon>
        <taxon>Dikarya</taxon>
        <taxon>Ascomycota</taxon>
        <taxon>Pezizomycotina</taxon>
        <taxon>Eurotiomycetes</taxon>
        <taxon>Eurotiomycetidae</taxon>
        <taxon>Eurotiales</taxon>
        <taxon>Trichocomaceae</taxon>
        <taxon>Talaromyces</taxon>
        <taxon>Talaromyces sect. Talaromyces</taxon>
    </lineage>
</organism>
<keyword evidence="2" id="KW-1185">Reference proteome</keyword>
<dbReference type="Proteomes" id="UP000053095">
    <property type="component" value="Unassembled WGS sequence"/>
</dbReference>
<comment type="caution">
    <text evidence="1">The sequence shown here is derived from an EMBL/GenBank/DDBJ whole genome shotgun (WGS) entry which is preliminary data.</text>
</comment>
<evidence type="ECO:0000313" key="1">
    <source>
        <dbReference type="EMBL" id="GAM35352.1"/>
    </source>
</evidence>
<evidence type="ECO:0000313" key="2">
    <source>
        <dbReference type="Proteomes" id="UP000053095"/>
    </source>
</evidence>
<evidence type="ECO:0008006" key="3">
    <source>
        <dbReference type="Google" id="ProtNLM"/>
    </source>
</evidence>
<dbReference type="EMBL" id="DF933813">
    <property type="protein sequence ID" value="GAM35352.1"/>
    <property type="molecule type" value="Genomic_DNA"/>
</dbReference>
<name>A0A6V8H503_TALPI</name>
<proteinExistence type="predicted"/>
<sequence>MSLSRVRERWPQLPDGTYITGPKLFELIQDDSPVPPLWDLRSVIEEVEENFGADVEDVTGFECGYANQALWCDLSNGEEILARLGHSDVNKPDSESYPVDTQLSDAKYEAALYEILLPESSEIKVAPLLYHRVPQVVPGAPSQDPTDILGRRFCVFEAPEGSASEWHKLDAEDKILYLRQAAHMRAALFNFNAPRAFISRFLAERIPHFSTPIHLSTPITPTRDFCIALLNAKIEATITNFGDSIGWPTDNNVVGPFAAAAKQSLLRLVPFLLPPETRHGTFYRLVVDHGDYGMWNMTSTIDEDQKPLITSLFGWDMSSIVPAIFSDLKLGVEIDLVADDYGNPAITRLPHNASTTKRARYKVWCRQYITALYSKAPDYETILREGHDARYLWFALRNWLGTHPEIFFGELGVWAERKLLQFASSRGNGTMSPFNSP</sequence>
<reference evidence="2" key="1">
    <citation type="journal article" date="2015" name="Genome Announc.">
        <title>Draft genome sequence of Talaromyces cellulolyticus strain Y-94, a source of lignocellulosic biomass-degrading enzymes.</title>
        <authorList>
            <person name="Fujii T."/>
            <person name="Koike H."/>
            <person name="Sawayama S."/>
            <person name="Yano S."/>
            <person name="Inoue H."/>
        </authorList>
    </citation>
    <scope>NUCLEOTIDE SEQUENCE [LARGE SCALE GENOMIC DNA]</scope>
    <source>
        <strain evidence="2">Y-94</strain>
    </source>
</reference>
<accession>A0A6V8H503</accession>